<comment type="caution">
    <text evidence="1">The sequence shown here is derived from an EMBL/GenBank/DDBJ whole genome shotgun (WGS) entry which is preliminary data.</text>
</comment>
<dbReference type="SUPFAM" id="SSF51395">
    <property type="entry name" value="FMN-linked oxidoreductases"/>
    <property type="match status" value="1"/>
</dbReference>
<dbReference type="Gene3D" id="3.20.20.70">
    <property type="entry name" value="Aldolase class I"/>
    <property type="match status" value="1"/>
</dbReference>
<proteinExistence type="predicted"/>
<dbReference type="InterPro" id="IPR013785">
    <property type="entry name" value="Aldolase_TIM"/>
</dbReference>
<accession>A0ABS9JZP4</accession>
<sequence>MHRPPWLGGVGLAGGIDKTGERAGELLAAGFASVEFGSVTTLPLPGISCGLAALLARLAAVKTPRAAIGIGLGLPPDLPAGQLAEQWLSGLHLLAARPAVADYLSFNLSAAANRRFVEPTLYPQLAEALAAVAEFRQSQAGRHLPLLAAKLSVAAAAALWDELRAAGLAQVTVVLPDGVPPAQALAPLAGRHGLWRVAVGGIASADERRAAHSAGADGVQVHRLFVAHGAACLMALS</sequence>
<dbReference type="Proteomes" id="UP001165384">
    <property type="component" value="Unassembled WGS sequence"/>
</dbReference>
<name>A0ABS9JZP4_9RHOO</name>
<dbReference type="EMBL" id="JAKLTN010000001">
    <property type="protein sequence ID" value="MCG2576394.1"/>
    <property type="molecule type" value="Genomic_DNA"/>
</dbReference>
<evidence type="ECO:0000313" key="2">
    <source>
        <dbReference type="Proteomes" id="UP001165384"/>
    </source>
</evidence>
<gene>
    <name evidence="1" type="ORF">LZ012_05235</name>
</gene>
<dbReference type="RefSeq" id="WP_275708271.1">
    <property type="nucleotide sequence ID" value="NZ_JAKLTN010000001.1"/>
</dbReference>
<evidence type="ECO:0008006" key="3">
    <source>
        <dbReference type="Google" id="ProtNLM"/>
    </source>
</evidence>
<keyword evidence="2" id="KW-1185">Reference proteome</keyword>
<protein>
    <recommendedName>
        <fullName evidence="3">Dihydroorotate dehydrogenase</fullName>
    </recommendedName>
</protein>
<evidence type="ECO:0000313" key="1">
    <source>
        <dbReference type="EMBL" id="MCG2576394.1"/>
    </source>
</evidence>
<organism evidence="1 2">
    <name type="scientific">Dechloromonas hankyongensis</name>
    <dbReference type="NCBI Taxonomy" id="2908002"/>
    <lineage>
        <taxon>Bacteria</taxon>
        <taxon>Pseudomonadati</taxon>
        <taxon>Pseudomonadota</taxon>
        <taxon>Betaproteobacteria</taxon>
        <taxon>Rhodocyclales</taxon>
        <taxon>Azonexaceae</taxon>
        <taxon>Dechloromonas</taxon>
    </lineage>
</organism>
<reference evidence="1" key="1">
    <citation type="submission" date="2022-01" db="EMBL/GenBank/DDBJ databases">
        <authorList>
            <person name="Jo J.-H."/>
            <person name="Im W.-T."/>
        </authorList>
    </citation>
    <scope>NUCLEOTIDE SEQUENCE</scope>
    <source>
        <strain evidence="1">XY25</strain>
    </source>
</reference>